<dbReference type="AlphaFoldDB" id="A0A367Z4N7"/>
<gene>
    <name evidence="1" type="ORF">OZSIB_2622</name>
</gene>
<name>A0A367Z4N7_9BACT</name>
<dbReference type="Proteomes" id="UP000252355">
    <property type="component" value="Unassembled WGS sequence"/>
</dbReference>
<comment type="caution">
    <text evidence="1">The sequence shown here is derived from an EMBL/GenBank/DDBJ whole genome shotgun (WGS) entry which is preliminary data.</text>
</comment>
<accession>A0A367Z4N7</accession>
<dbReference type="EMBL" id="QOQW01000053">
    <property type="protein sequence ID" value="RCK73125.1"/>
    <property type="molecule type" value="Genomic_DNA"/>
</dbReference>
<evidence type="ECO:0000313" key="2">
    <source>
        <dbReference type="Proteomes" id="UP000252355"/>
    </source>
</evidence>
<evidence type="ECO:0000313" key="1">
    <source>
        <dbReference type="EMBL" id="RCK73125.1"/>
    </source>
</evidence>
<organism evidence="1 2">
    <name type="scientific">Candidatus Ozemobacter sibiricus</name>
    <dbReference type="NCBI Taxonomy" id="2268124"/>
    <lineage>
        <taxon>Bacteria</taxon>
        <taxon>Candidatus Ozemobacteria</taxon>
        <taxon>Candidatus Ozemobacterales</taxon>
        <taxon>Candidatus Ozemobacteraceae</taxon>
        <taxon>Candidatus Ozemobacter</taxon>
    </lineage>
</organism>
<reference evidence="1 2" key="1">
    <citation type="submission" date="2018-05" db="EMBL/GenBank/DDBJ databases">
        <title>A metagenomic window into the 2 km-deep terrestrial subsurface aquifer revealed taxonomically and functionally diverse microbial community comprising novel uncultured bacterial lineages.</title>
        <authorList>
            <person name="Kadnikov V.V."/>
            <person name="Mardanov A.V."/>
            <person name="Beletsky A.V."/>
            <person name="Banks D."/>
            <person name="Pimenov N.V."/>
            <person name="Frank Y.A."/>
            <person name="Karnachuk O.V."/>
            <person name="Ravin N.V."/>
        </authorList>
    </citation>
    <scope>NUCLEOTIDE SEQUENCE [LARGE SCALE GENOMIC DNA]</scope>
    <source>
        <strain evidence="1">BY5</strain>
    </source>
</reference>
<protein>
    <submittedName>
        <fullName evidence="1">Uncharacterized protein</fullName>
    </submittedName>
</protein>
<sequence length="61" mass="6792">MAAWEMGLYRSDNVRTTMGDFTGGGSIKYNPRFNPSSDLYPASRVFVMEDRPSQVLVTGVD</sequence>
<proteinExistence type="predicted"/>